<dbReference type="Pfam" id="PF00975">
    <property type="entry name" value="Thioesterase"/>
    <property type="match status" value="1"/>
</dbReference>
<organism evidence="3 4">
    <name type="scientific">Streptomyces platensis</name>
    <dbReference type="NCBI Taxonomy" id="58346"/>
    <lineage>
        <taxon>Bacteria</taxon>
        <taxon>Bacillati</taxon>
        <taxon>Actinomycetota</taxon>
        <taxon>Actinomycetes</taxon>
        <taxon>Kitasatosporales</taxon>
        <taxon>Streptomycetaceae</taxon>
        <taxon>Streptomyces</taxon>
    </lineage>
</organism>
<keyword evidence="4" id="KW-1185">Reference proteome</keyword>
<feature type="domain" description="Thioesterase" evidence="2">
    <location>
        <begin position="32"/>
        <end position="257"/>
    </location>
</feature>
<accession>A0ABX3XSJ2</accession>
<comment type="caution">
    <text evidence="3">The sequence shown here is derived from an EMBL/GenBank/DDBJ whole genome shotgun (WGS) entry which is preliminary data.</text>
</comment>
<gene>
    <name evidence="3" type="primary">lgrE_5</name>
    <name evidence="3" type="ORF">BG653_04744</name>
</gene>
<dbReference type="Proteomes" id="UP000194225">
    <property type="component" value="Unassembled WGS sequence"/>
</dbReference>
<reference evidence="3 4" key="1">
    <citation type="submission" date="2016-09" db="EMBL/GenBank/DDBJ databases">
        <title>Streptomyces platensis DSM40041, a candidate organism with high potential of specific P450 cytochromes.</title>
        <authorList>
            <person name="Grumaz C."/>
            <person name="Vainshtein Y."/>
            <person name="Kirstahler P."/>
            <person name="Sohn K."/>
        </authorList>
    </citation>
    <scope>NUCLEOTIDE SEQUENCE [LARGE SCALE GENOMIC DNA]</scope>
    <source>
        <strain evidence="3 4">DSM 40041</strain>
    </source>
</reference>
<dbReference type="PANTHER" id="PTHR11487:SF0">
    <property type="entry name" value="S-ACYL FATTY ACID SYNTHASE THIOESTERASE, MEDIUM CHAIN"/>
    <property type="match status" value="1"/>
</dbReference>
<name>A0ABX3XSJ2_STRPT</name>
<sequence length="265" mass="28619">MTPPHPPGAPVPAIPPDGAVVRPRPVEAPVMRLFLLHHAGGSHLAYREWAGNLPADWELCLIEAPGRGRLRRLAPHPAVGGLARWAANAVEPLSDRPFGIFGHSLGAMAAYELTRLLQAEGRALPRWLGISAVRPPHAGPEAVHHRSHLPDGELKEELARIGGTPREVLDEPSLWGLIEPLLRNDFAAAEHWQPDTALPPLAVPLSVYGGAGDPAVTAPLLAGWERWTTCWLGLRLFPGGHFYFQQAVTEVVGRIVADLAEARPV</sequence>
<evidence type="ECO:0000313" key="4">
    <source>
        <dbReference type="Proteomes" id="UP000194225"/>
    </source>
</evidence>
<evidence type="ECO:0000313" key="3">
    <source>
        <dbReference type="EMBL" id="OSY42584.1"/>
    </source>
</evidence>
<keyword evidence="3" id="KW-0560">Oxidoreductase</keyword>
<evidence type="ECO:0000256" key="1">
    <source>
        <dbReference type="ARBA" id="ARBA00007169"/>
    </source>
</evidence>
<dbReference type="PANTHER" id="PTHR11487">
    <property type="entry name" value="THIOESTERASE"/>
    <property type="match status" value="1"/>
</dbReference>
<dbReference type="InterPro" id="IPR012223">
    <property type="entry name" value="TEII"/>
</dbReference>
<dbReference type="EMBL" id="MIGA01000035">
    <property type="protein sequence ID" value="OSY42584.1"/>
    <property type="molecule type" value="Genomic_DNA"/>
</dbReference>
<evidence type="ECO:0000259" key="2">
    <source>
        <dbReference type="Pfam" id="PF00975"/>
    </source>
</evidence>
<dbReference type="GeneID" id="90928838"/>
<dbReference type="Gene3D" id="3.40.50.1820">
    <property type="entry name" value="alpha/beta hydrolase"/>
    <property type="match status" value="1"/>
</dbReference>
<proteinExistence type="inferred from homology"/>
<protein>
    <submittedName>
        <fullName evidence="3">Linear gramicidin dehydrogenase LgrE</fullName>
        <ecNumber evidence="3">1.1.-.-</ecNumber>
    </submittedName>
</protein>
<comment type="similarity">
    <text evidence="1">Belongs to the thioesterase family.</text>
</comment>
<dbReference type="EC" id="1.1.-.-" evidence="3"/>
<dbReference type="InterPro" id="IPR029058">
    <property type="entry name" value="AB_hydrolase_fold"/>
</dbReference>
<dbReference type="InterPro" id="IPR001031">
    <property type="entry name" value="Thioesterase"/>
</dbReference>
<dbReference type="SUPFAM" id="SSF53474">
    <property type="entry name" value="alpha/beta-Hydrolases"/>
    <property type="match status" value="1"/>
</dbReference>
<dbReference type="RefSeq" id="WP_244329974.1">
    <property type="nucleotide sequence ID" value="NZ_CP023691.1"/>
</dbReference>
<dbReference type="GO" id="GO:0016491">
    <property type="term" value="F:oxidoreductase activity"/>
    <property type="evidence" value="ECO:0007669"/>
    <property type="project" value="UniProtKB-KW"/>
</dbReference>